<dbReference type="EMBL" id="KN838729">
    <property type="protein sequence ID" value="KIJ96218.1"/>
    <property type="molecule type" value="Genomic_DNA"/>
</dbReference>
<organism evidence="1 2">
    <name type="scientific">Laccaria amethystina LaAM-08-1</name>
    <dbReference type="NCBI Taxonomy" id="1095629"/>
    <lineage>
        <taxon>Eukaryota</taxon>
        <taxon>Fungi</taxon>
        <taxon>Dikarya</taxon>
        <taxon>Basidiomycota</taxon>
        <taxon>Agaricomycotina</taxon>
        <taxon>Agaricomycetes</taxon>
        <taxon>Agaricomycetidae</taxon>
        <taxon>Agaricales</taxon>
        <taxon>Agaricineae</taxon>
        <taxon>Hydnangiaceae</taxon>
        <taxon>Laccaria</taxon>
    </lineage>
</organism>
<sequence length="51" mass="5843">MTRHRINFWVVETWTPDPPRVQSQISISPSQSLGDGGHGKWIEKVIEVREG</sequence>
<proteinExistence type="predicted"/>
<dbReference type="AlphaFoldDB" id="A0A0C9X4I5"/>
<evidence type="ECO:0000313" key="1">
    <source>
        <dbReference type="EMBL" id="KIJ96218.1"/>
    </source>
</evidence>
<accession>A0A0C9X4I5</accession>
<keyword evidence="2" id="KW-1185">Reference proteome</keyword>
<reference evidence="2" key="2">
    <citation type="submission" date="2015-01" db="EMBL/GenBank/DDBJ databases">
        <title>Evolutionary Origins and Diversification of the Mycorrhizal Mutualists.</title>
        <authorList>
            <consortium name="DOE Joint Genome Institute"/>
            <consortium name="Mycorrhizal Genomics Consortium"/>
            <person name="Kohler A."/>
            <person name="Kuo A."/>
            <person name="Nagy L.G."/>
            <person name="Floudas D."/>
            <person name="Copeland A."/>
            <person name="Barry K.W."/>
            <person name="Cichocki N."/>
            <person name="Veneault-Fourrey C."/>
            <person name="LaButti K."/>
            <person name="Lindquist E.A."/>
            <person name="Lipzen A."/>
            <person name="Lundell T."/>
            <person name="Morin E."/>
            <person name="Murat C."/>
            <person name="Riley R."/>
            <person name="Ohm R."/>
            <person name="Sun H."/>
            <person name="Tunlid A."/>
            <person name="Henrissat B."/>
            <person name="Grigoriev I.V."/>
            <person name="Hibbett D.S."/>
            <person name="Martin F."/>
        </authorList>
    </citation>
    <scope>NUCLEOTIDE SEQUENCE [LARGE SCALE GENOMIC DNA]</scope>
    <source>
        <strain evidence="2">LaAM-08-1</strain>
    </source>
</reference>
<gene>
    <name evidence="1" type="ORF">K443DRAFT_682445</name>
</gene>
<protein>
    <submittedName>
        <fullName evidence="1">Uncharacterized protein</fullName>
    </submittedName>
</protein>
<reference evidence="1 2" key="1">
    <citation type="submission" date="2014-04" db="EMBL/GenBank/DDBJ databases">
        <authorList>
            <consortium name="DOE Joint Genome Institute"/>
            <person name="Kuo A."/>
            <person name="Kohler A."/>
            <person name="Nagy L.G."/>
            <person name="Floudas D."/>
            <person name="Copeland A."/>
            <person name="Barry K.W."/>
            <person name="Cichocki N."/>
            <person name="Veneault-Fourrey C."/>
            <person name="LaButti K."/>
            <person name="Lindquist E.A."/>
            <person name="Lipzen A."/>
            <person name="Lundell T."/>
            <person name="Morin E."/>
            <person name="Murat C."/>
            <person name="Sun H."/>
            <person name="Tunlid A."/>
            <person name="Henrissat B."/>
            <person name="Grigoriev I.V."/>
            <person name="Hibbett D.S."/>
            <person name="Martin F."/>
            <person name="Nordberg H.P."/>
            <person name="Cantor M.N."/>
            <person name="Hua S.X."/>
        </authorList>
    </citation>
    <scope>NUCLEOTIDE SEQUENCE [LARGE SCALE GENOMIC DNA]</scope>
    <source>
        <strain evidence="1 2">LaAM-08-1</strain>
    </source>
</reference>
<dbReference type="HOGENOM" id="CLU_3106725_0_0_1"/>
<evidence type="ECO:0000313" key="2">
    <source>
        <dbReference type="Proteomes" id="UP000054477"/>
    </source>
</evidence>
<dbReference type="Proteomes" id="UP000054477">
    <property type="component" value="Unassembled WGS sequence"/>
</dbReference>
<name>A0A0C9X4I5_9AGAR</name>